<evidence type="ECO:0000313" key="7">
    <source>
        <dbReference type="EMBL" id="QNO14640.1"/>
    </source>
</evidence>
<evidence type="ECO:0000256" key="4">
    <source>
        <dbReference type="ARBA" id="ARBA00022989"/>
    </source>
</evidence>
<comment type="subcellular location">
    <subcellularLocation>
        <location evidence="1">Membrane</location>
        <topology evidence="1">Multi-pass membrane protein</topology>
    </subcellularLocation>
</comment>
<feature type="transmembrane region" description="Helical" evidence="6">
    <location>
        <begin position="34"/>
        <end position="55"/>
    </location>
</feature>
<feature type="transmembrane region" description="Helical" evidence="6">
    <location>
        <begin position="248"/>
        <end position="268"/>
    </location>
</feature>
<accession>A0A7G9W7H8</accession>
<dbReference type="GO" id="GO:0016020">
    <property type="term" value="C:membrane"/>
    <property type="evidence" value="ECO:0007669"/>
    <property type="project" value="UniProtKB-SubCell"/>
</dbReference>
<dbReference type="PANTHER" id="PTHR13353:SF5">
    <property type="entry name" value="TRANSMEMBRANE PROTEIN 19"/>
    <property type="match status" value="1"/>
</dbReference>
<gene>
    <name evidence="7" type="ORF">HYG86_07500</name>
</gene>
<sequence length="269" mass="29128">MIEIFLGLFVSLGIAIYAYTKGSLSKSGLVSAAIYGASLYFFGGIIFLLIMLCFFSSSSLLSKYKHGEKQPLEVIHEKGDRRDYTQVIANGLPSFIFAGLFYVTQNHGFILGFATCLAAANADTWASELGVLSQNKPVSILTGKSVSNGMSGGVTTLGTLASFLGGLFIAIVFISFSYFAYPELSNEIWILLFLCTFGGFLGSIIDSVLGASAQGIYKDMENRFTEKRYSSSEENTLVRGFKVINNNLVNLLSGTISATLVVLIYFLVI</sequence>
<keyword evidence="4 6" id="KW-1133">Transmembrane helix</keyword>
<keyword evidence="5 6" id="KW-0472">Membrane</keyword>
<keyword evidence="8" id="KW-1185">Reference proteome</keyword>
<evidence type="ECO:0000313" key="8">
    <source>
        <dbReference type="Proteomes" id="UP000516160"/>
    </source>
</evidence>
<name>A0A7G9W7H8_ALKCA</name>
<reference evidence="7 8" key="1">
    <citation type="submission" date="2020-07" db="EMBL/GenBank/DDBJ databases">
        <title>Alkalicella. sp. LB2 genome.</title>
        <authorList>
            <person name="Postec A."/>
            <person name="Quemeneur M."/>
        </authorList>
    </citation>
    <scope>NUCLEOTIDE SEQUENCE [LARGE SCALE GENOMIC DNA]</scope>
    <source>
        <strain evidence="7 8">LB2</strain>
    </source>
</reference>
<feature type="transmembrane region" description="Helical" evidence="6">
    <location>
        <begin position="154"/>
        <end position="176"/>
    </location>
</feature>
<proteinExistence type="inferred from homology"/>
<evidence type="ECO:0000256" key="1">
    <source>
        <dbReference type="ARBA" id="ARBA00004141"/>
    </source>
</evidence>
<dbReference type="KEGG" id="acae:HYG86_07500"/>
<evidence type="ECO:0000256" key="5">
    <source>
        <dbReference type="ARBA" id="ARBA00023136"/>
    </source>
</evidence>
<protein>
    <submittedName>
        <fullName evidence="7">DUF92 domain-containing protein</fullName>
    </submittedName>
</protein>
<dbReference type="RefSeq" id="WP_213168498.1">
    <property type="nucleotide sequence ID" value="NZ_CP058559.1"/>
</dbReference>
<organism evidence="7 8">
    <name type="scientific">Alkalicella caledoniensis</name>
    <dbReference type="NCBI Taxonomy" id="2731377"/>
    <lineage>
        <taxon>Bacteria</taxon>
        <taxon>Bacillati</taxon>
        <taxon>Bacillota</taxon>
        <taxon>Clostridia</taxon>
        <taxon>Eubacteriales</taxon>
        <taxon>Proteinivoracaceae</taxon>
        <taxon>Alkalicella</taxon>
    </lineage>
</organism>
<keyword evidence="3 6" id="KW-0812">Transmembrane</keyword>
<comment type="similarity">
    <text evidence="2">Belongs to the TMEM19 family.</text>
</comment>
<dbReference type="InterPro" id="IPR002794">
    <property type="entry name" value="DUF92_TMEM19"/>
</dbReference>
<dbReference type="Proteomes" id="UP000516160">
    <property type="component" value="Chromosome"/>
</dbReference>
<feature type="transmembrane region" description="Helical" evidence="6">
    <location>
        <begin position="188"/>
        <end position="213"/>
    </location>
</feature>
<evidence type="ECO:0000256" key="2">
    <source>
        <dbReference type="ARBA" id="ARBA00009012"/>
    </source>
</evidence>
<dbReference type="PANTHER" id="PTHR13353">
    <property type="entry name" value="TRANSMEMBRANE PROTEIN 19"/>
    <property type="match status" value="1"/>
</dbReference>
<dbReference type="EMBL" id="CP058559">
    <property type="protein sequence ID" value="QNO14640.1"/>
    <property type="molecule type" value="Genomic_DNA"/>
</dbReference>
<dbReference type="AlphaFoldDB" id="A0A7G9W7H8"/>
<dbReference type="Pfam" id="PF01940">
    <property type="entry name" value="DUF92"/>
    <property type="match status" value="1"/>
</dbReference>
<evidence type="ECO:0000256" key="6">
    <source>
        <dbReference type="SAM" id="Phobius"/>
    </source>
</evidence>
<evidence type="ECO:0000256" key="3">
    <source>
        <dbReference type="ARBA" id="ARBA00022692"/>
    </source>
</evidence>